<sequence>MTDAPRADRATLLSYALTTVPNPLTASPPNVKPGNEDENSYADIDLVISNSGTTPVRCSKIAIVLPVGTLAQDLALTGEGISAYVEPDSGWTVVDVQSDVLLAVPTAETAVFPAAGAESSSKVRFSIAPQGGESEVTVDGLYLTLRRIMVSDKAGVARIGIEEWAAEEGPIPGTPLTTTLEVAKFPFRSGADPAPGIGRALVALTGQGGPPATRVAANAPVRLEWHHVRGDSHELYMDGRRVTDAGIAGGSKYDVPADTVRRDTAFALKTVTPTPDGGFVVRWDHLTVCVTDQTLDALTVSGALQANGSLTTGSAAETKFNHPVSVLNGKKLTATGELRVDGNASVGGTAGITGKLTADGDVQVNKTFKTSTAGESVFYHNVTIYTPAKLVVGKDMQVNGSVTGSLNVAGTVSAGVDVTRGGKGVLAHNDRISMSNTQYGGYLYAPAYDYDGDRAYIFRWKPGNPISNGYWKIERNGTTAEAPPDLPSAEDTPATTEPPAGE</sequence>
<protein>
    <submittedName>
        <fullName evidence="2">Uncharacterized protein</fullName>
    </submittedName>
</protein>
<reference evidence="2 3" key="1">
    <citation type="submission" date="2017-06" db="EMBL/GenBank/DDBJ databases">
        <title>Streptomyces albireticuli Genome sequencing and assembly.</title>
        <authorList>
            <person name="Wang Y."/>
            <person name="Du B."/>
            <person name="Ding Y."/>
            <person name="Liu H."/>
            <person name="Hou Q."/>
            <person name="Liu K."/>
            <person name="Yao L."/>
            <person name="Wang C."/>
        </authorList>
    </citation>
    <scope>NUCLEOTIDE SEQUENCE [LARGE SCALE GENOMIC DNA]</scope>
    <source>
        <strain evidence="2 3">MDJK11</strain>
    </source>
</reference>
<dbReference type="KEGG" id="salj:SMD11_5779"/>
<evidence type="ECO:0000313" key="2">
    <source>
        <dbReference type="EMBL" id="ARZ71355.1"/>
    </source>
</evidence>
<organism evidence="2 3">
    <name type="scientific">Streptomyces albireticuli</name>
    <dbReference type="NCBI Taxonomy" id="1940"/>
    <lineage>
        <taxon>Bacteria</taxon>
        <taxon>Bacillati</taxon>
        <taxon>Actinomycetota</taxon>
        <taxon>Actinomycetes</taxon>
        <taxon>Kitasatosporales</taxon>
        <taxon>Streptomycetaceae</taxon>
        <taxon>Streptomyces</taxon>
    </lineage>
</organism>
<evidence type="ECO:0000313" key="3">
    <source>
        <dbReference type="Proteomes" id="UP000195755"/>
    </source>
</evidence>
<dbReference type="OrthoDB" id="5842285at2"/>
<name>A0A1Z2LAN5_9ACTN</name>
<feature type="region of interest" description="Disordered" evidence="1">
    <location>
        <begin position="475"/>
        <end position="502"/>
    </location>
</feature>
<dbReference type="AlphaFoldDB" id="A0A1Z2LAN5"/>
<evidence type="ECO:0000256" key="1">
    <source>
        <dbReference type="SAM" id="MobiDB-lite"/>
    </source>
</evidence>
<gene>
    <name evidence="2" type="ORF">SMD11_5779</name>
</gene>
<proteinExistence type="predicted"/>
<dbReference type="Proteomes" id="UP000195755">
    <property type="component" value="Chromosome"/>
</dbReference>
<dbReference type="EMBL" id="CP021744">
    <property type="protein sequence ID" value="ARZ71355.1"/>
    <property type="molecule type" value="Genomic_DNA"/>
</dbReference>
<dbReference type="RefSeq" id="WP_087929169.1">
    <property type="nucleotide sequence ID" value="NZ_CP021744.1"/>
</dbReference>
<accession>A0A1Z2LAN5</accession>